<evidence type="ECO:0000313" key="2">
    <source>
        <dbReference type="EMBL" id="MFC3031710.1"/>
    </source>
</evidence>
<accession>A0ABV7CGG0</accession>
<organism evidence="2 3">
    <name type="scientific">Pseudoalteromonas fenneropenaei</name>
    <dbReference type="NCBI Taxonomy" id="1737459"/>
    <lineage>
        <taxon>Bacteria</taxon>
        <taxon>Pseudomonadati</taxon>
        <taxon>Pseudomonadota</taxon>
        <taxon>Gammaproteobacteria</taxon>
        <taxon>Alteromonadales</taxon>
        <taxon>Pseudoalteromonadaceae</taxon>
        <taxon>Pseudoalteromonas</taxon>
    </lineage>
</organism>
<protein>
    <submittedName>
        <fullName evidence="2">TorF family putative porin</fullName>
    </submittedName>
</protein>
<dbReference type="Pfam" id="PF09694">
    <property type="entry name" value="Gcw_chp"/>
    <property type="match status" value="1"/>
</dbReference>
<proteinExistence type="predicted"/>
<feature type="chain" id="PRO_5045455489" evidence="1">
    <location>
        <begin position="33"/>
        <end position="238"/>
    </location>
</feature>
<name>A0ABV7CGG0_9GAMM</name>
<evidence type="ECO:0000313" key="3">
    <source>
        <dbReference type="Proteomes" id="UP001595453"/>
    </source>
</evidence>
<sequence length="238" mass="26711">MTALTLPKSLLAKSWQTLSYASLLLGSYQAQADWTFTASVVSNYLFNGVSQTDKNPAFQPSLNYDFGNGFYAGMWSSNVDYGSGIRLELDGYVGYYTEFSNGVSVDTALNQYTYHGSHEASALNFKEVYAKFNYQGTGLNFWYAWDYFGFGGDHYIVQLNHTFTLNDTWSMYAAVDTSITGDKSAWNWEGKSNFTHAQLMFNTQWQGIDVGIGLHTTTLKERWGDTTVLLTAAKSFSF</sequence>
<keyword evidence="3" id="KW-1185">Reference proteome</keyword>
<dbReference type="Proteomes" id="UP001595453">
    <property type="component" value="Unassembled WGS sequence"/>
</dbReference>
<feature type="signal peptide" evidence="1">
    <location>
        <begin position="1"/>
        <end position="32"/>
    </location>
</feature>
<dbReference type="RefSeq" id="WP_377121224.1">
    <property type="nucleotide sequence ID" value="NZ_JBHRSD010000010.1"/>
</dbReference>
<evidence type="ECO:0000256" key="1">
    <source>
        <dbReference type="SAM" id="SignalP"/>
    </source>
</evidence>
<reference evidence="3" key="1">
    <citation type="journal article" date="2019" name="Int. J. Syst. Evol. Microbiol.">
        <title>The Global Catalogue of Microorganisms (GCM) 10K type strain sequencing project: providing services to taxonomists for standard genome sequencing and annotation.</title>
        <authorList>
            <consortium name="The Broad Institute Genomics Platform"/>
            <consortium name="The Broad Institute Genome Sequencing Center for Infectious Disease"/>
            <person name="Wu L."/>
            <person name="Ma J."/>
        </authorList>
    </citation>
    <scope>NUCLEOTIDE SEQUENCE [LARGE SCALE GENOMIC DNA]</scope>
    <source>
        <strain evidence="3">KCTC 42730</strain>
    </source>
</reference>
<dbReference type="EMBL" id="JBHRSD010000010">
    <property type="protein sequence ID" value="MFC3031710.1"/>
    <property type="molecule type" value="Genomic_DNA"/>
</dbReference>
<dbReference type="InterPro" id="IPR010239">
    <property type="entry name" value="CHP02001"/>
</dbReference>
<keyword evidence="1" id="KW-0732">Signal</keyword>
<gene>
    <name evidence="2" type="ORF">ACFOEE_04155</name>
</gene>
<comment type="caution">
    <text evidence="2">The sequence shown here is derived from an EMBL/GenBank/DDBJ whole genome shotgun (WGS) entry which is preliminary data.</text>
</comment>
<dbReference type="NCBIfam" id="TIGR02001">
    <property type="entry name" value="gcw_chp"/>
    <property type="match status" value="1"/>
</dbReference>